<name>A0ABX2FRM5_9BACT</name>
<evidence type="ECO:0000256" key="1">
    <source>
        <dbReference type="SAM" id="MobiDB-lite"/>
    </source>
</evidence>
<dbReference type="Gene3D" id="3.30.160.20">
    <property type="match status" value="1"/>
</dbReference>
<dbReference type="Pfam" id="PF00472">
    <property type="entry name" value="RF-1"/>
    <property type="match status" value="1"/>
</dbReference>
<feature type="domain" description="Prokaryotic-type class I peptide chain release factors" evidence="2">
    <location>
        <begin position="14"/>
        <end position="132"/>
    </location>
</feature>
<dbReference type="InterPro" id="IPR000352">
    <property type="entry name" value="Pep_chain_release_fac_I"/>
</dbReference>
<protein>
    <submittedName>
        <fullName evidence="3">Ribosome-associated protein</fullName>
    </submittedName>
</protein>
<gene>
    <name evidence="3" type="ORF">HNP98_002000</name>
</gene>
<organism evidence="3 4">
    <name type="scientific">Hymenobacter caeli</name>
    <dbReference type="NCBI Taxonomy" id="2735894"/>
    <lineage>
        <taxon>Bacteria</taxon>
        <taxon>Pseudomonadati</taxon>
        <taxon>Bacteroidota</taxon>
        <taxon>Cytophagia</taxon>
        <taxon>Cytophagales</taxon>
        <taxon>Hymenobacteraceae</taxon>
        <taxon>Hymenobacter</taxon>
    </lineage>
</organism>
<proteinExistence type="predicted"/>
<dbReference type="EMBL" id="JABSNP010000008">
    <property type="protein sequence ID" value="NRT19176.1"/>
    <property type="molecule type" value="Genomic_DNA"/>
</dbReference>
<feature type="compositionally biased region" description="Basic residues" evidence="1">
    <location>
        <begin position="101"/>
        <end position="117"/>
    </location>
</feature>
<accession>A0ABX2FRM5</accession>
<feature type="region of interest" description="Disordered" evidence="1">
    <location>
        <begin position="101"/>
        <end position="137"/>
    </location>
</feature>
<sequence length="137" mass="15528">MKTMLPPAAAFLPEITFQTSRASGPGGQNVNKVESRVELRWHLLDSPVLTDEQKQLILEKLGPQLTAEGLLLLTAQDDRSQLRNKEIVLARFHALLIKSLHRPKPRRATKPSRGAVRKRLEGKKIQGEKKANRRRLE</sequence>
<comment type="caution">
    <text evidence="3">The sequence shown here is derived from an EMBL/GenBank/DDBJ whole genome shotgun (WGS) entry which is preliminary data.</text>
</comment>
<keyword evidence="4" id="KW-1185">Reference proteome</keyword>
<dbReference type="PANTHER" id="PTHR47814">
    <property type="entry name" value="PEPTIDYL-TRNA HYDROLASE ARFB"/>
    <property type="match status" value="1"/>
</dbReference>
<dbReference type="NCBIfam" id="NF006718">
    <property type="entry name" value="PRK09256.1"/>
    <property type="match status" value="1"/>
</dbReference>
<dbReference type="PANTHER" id="PTHR47814:SF1">
    <property type="entry name" value="PEPTIDYL-TRNA HYDROLASE ARFB"/>
    <property type="match status" value="1"/>
</dbReference>
<evidence type="ECO:0000259" key="2">
    <source>
        <dbReference type="Pfam" id="PF00472"/>
    </source>
</evidence>
<reference evidence="3 4" key="1">
    <citation type="submission" date="2020-05" db="EMBL/GenBank/DDBJ databases">
        <title>Genomic Encyclopedia of Type Strains, Phase IV (KMG-V): Genome sequencing to study the core and pangenomes of soil and plant-associated prokaryotes.</title>
        <authorList>
            <person name="Whitman W."/>
        </authorList>
    </citation>
    <scope>NUCLEOTIDE SEQUENCE [LARGE SCALE GENOMIC DNA]</scope>
    <source>
        <strain evidence="3 4">9A</strain>
    </source>
</reference>
<evidence type="ECO:0000313" key="3">
    <source>
        <dbReference type="EMBL" id="NRT19176.1"/>
    </source>
</evidence>
<dbReference type="SUPFAM" id="SSF110916">
    <property type="entry name" value="Peptidyl-tRNA hydrolase domain-like"/>
    <property type="match status" value="1"/>
</dbReference>
<evidence type="ECO:0000313" key="4">
    <source>
        <dbReference type="Proteomes" id="UP000779507"/>
    </source>
</evidence>
<feature type="compositionally biased region" description="Basic and acidic residues" evidence="1">
    <location>
        <begin position="118"/>
        <end position="137"/>
    </location>
</feature>
<dbReference type="RefSeq" id="WP_317171088.1">
    <property type="nucleotide sequence ID" value="NZ_JABSNP010000008.1"/>
</dbReference>
<dbReference type="Proteomes" id="UP000779507">
    <property type="component" value="Unassembled WGS sequence"/>
</dbReference>